<dbReference type="Pfam" id="PF23727">
    <property type="entry name" value="Beta-prop_FAM234A_B"/>
    <property type="match status" value="1"/>
</dbReference>
<evidence type="ECO:0000313" key="8">
    <source>
        <dbReference type="Proteomes" id="UP001195483"/>
    </source>
</evidence>
<dbReference type="Proteomes" id="UP001195483">
    <property type="component" value="Unassembled WGS sequence"/>
</dbReference>
<dbReference type="InterPro" id="IPR045232">
    <property type="entry name" value="FAM234"/>
</dbReference>
<keyword evidence="4 5" id="KW-0472">Membrane</keyword>
<dbReference type="InterPro" id="IPR028994">
    <property type="entry name" value="Integrin_alpha_N"/>
</dbReference>
<keyword evidence="3 5" id="KW-1133">Transmembrane helix</keyword>
<dbReference type="GO" id="GO:0016020">
    <property type="term" value="C:membrane"/>
    <property type="evidence" value="ECO:0007669"/>
    <property type="project" value="UniProtKB-SubCell"/>
</dbReference>
<keyword evidence="2 5" id="KW-0812">Transmembrane</keyword>
<reference evidence="7" key="1">
    <citation type="journal article" date="2021" name="Genome Biol. Evol.">
        <title>A High-Quality Reference Genome for a Parasitic Bivalve with Doubly Uniparental Inheritance (Bivalvia: Unionida).</title>
        <authorList>
            <person name="Smith C.H."/>
        </authorList>
    </citation>
    <scope>NUCLEOTIDE SEQUENCE</scope>
    <source>
        <strain evidence="7">CHS0354</strain>
    </source>
</reference>
<evidence type="ECO:0000256" key="1">
    <source>
        <dbReference type="ARBA" id="ARBA00004167"/>
    </source>
</evidence>
<dbReference type="InterPro" id="IPR015943">
    <property type="entry name" value="WD40/YVTN_repeat-like_dom_sf"/>
</dbReference>
<accession>A0AAE0TLR8</accession>
<comment type="caution">
    <text evidence="7">The sequence shown here is derived from an EMBL/GenBank/DDBJ whole genome shotgun (WGS) entry which is preliminary data.</text>
</comment>
<dbReference type="SUPFAM" id="SSF69318">
    <property type="entry name" value="Integrin alpha N-terminal domain"/>
    <property type="match status" value="1"/>
</dbReference>
<reference evidence="7" key="2">
    <citation type="journal article" date="2021" name="Genome Biol. Evol.">
        <title>Developing a high-quality reference genome for a parasitic bivalve with doubly uniparental inheritance (Bivalvia: Unionida).</title>
        <authorList>
            <person name="Smith C.H."/>
        </authorList>
    </citation>
    <scope>NUCLEOTIDE SEQUENCE</scope>
    <source>
        <strain evidence="7">CHS0354</strain>
        <tissue evidence="7">Mantle</tissue>
    </source>
</reference>
<evidence type="ECO:0000313" key="7">
    <source>
        <dbReference type="EMBL" id="KAK3612229.1"/>
    </source>
</evidence>
<organism evidence="7 8">
    <name type="scientific">Potamilus streckersoni</name>
    <dbReference type="NCBI Taxonomy" id="2493646"/>
    <lineage>
        <taxon>Eukaryota</taxon>
        <taxon>Metazoa</taxon>
        <taxon>Spiralia</taxon>
        <taxon>Lophotrochozoa</taxon>
        <taxon>Mollusca</taxon>
        <taxon>Bivalvia</taxon>
        <taxon>Autobranchia</taxon>
        <taxon>Heteroconchia</taxon>
        <taxon>Palaeoheterodonta</taxon>
        <taxon>Unionida</taxon>
        <taxon>Unionoidea</taxon>
        <taxon>Unionidae</taxon>
        <taxon>Ambleminae</taxon>
        <taxon>Lampsilini</taxon>
        <taxon>Potamilus</taxon>
    </lineage>
</organism>
<dbReference type="EMBL" id="JAEAOA010002309">
    <property type="protein sequence ID" value="KAK3612229.1"/>
    <property type="molecule type" value="Genomic_DNA"/>
</dbReference>
<dbReference type="Gene3D" id="2.130.10.10">
    <property type="entry name" value="YVTN repeat-like/Quinoprotein amine dehydrogenase"/>
    <property type="match status" value="1"/>
</dbReference>
<proteinExistence type="predicted"/>
<protein>
    <recommendedName>
        <fullName evidence="6">FAM234A/B beta-propeller domain-containing protein</fullName>
    </recommendedName>
</protein>
<evidence type="ECO:0000256" key="3">
    <source>
        <dbReference type="ARBA" id="ARBA00022989"/>
    </source>
</evidence>
<evidence type="ECO:0000259" key="6">
    <source>
        <dbReference type="Pfam" id="PF23727"/>
    </source>
</evidence>
<reference evidence="7" key="3">
    <citation type="submission" date="2023-05" db="EMBL/GenBank/DDBJ databases">
        <authorList>
            <person name="Smith C.H."/>
        </authorList>
    </citation>
    <scope>NUCLEOTIDE SEQUENCE</scope>
    <source>
        <strain evidence="7">CHS0354</strain>
        <tissue evidence="7">Mantle</tissue>
    </source>
</reference>
<evidence type="ECO:0000256" key="5">
    <source>
        <dbReference type="SAM" id="Phobius"/>
    </source>
</evidence>
<evidence type="ECO:0000256" key="2">
    <source>
        <dbReference type="ARBA" id="ARBA00022692"/>
    </source>
</evidence>
<dbReference type="PANTHER" id="PTHR21419">
    <property type="match status" value="1"/>
</dbReference>
<dbReference type="PANTHER" id="PTHR21419:SF30">
    <property type="entry name" value="IG-LIKE DOMAIN-CONTAINING PROTEIN"/>
    <property type="match status" value="1"/>
</dbReference>
<dbReference type="AlphaFoldDB" id="A0AAE0TLR8"/>
<dbReference type="InterPro" id="IPR055409">
    <property type="entry name" value="Beta-prop_FAM234A_B"/>
</dbReference>
<evidence type="ECO:0000256" key="4">
    <source>
        <dbReference type="ARBA" id="ARBA00023136"/>
    </source>
</evidence>
<comment type="subcellular location">
    <subcellularLocation>
        <location evidence="1">Membrane</location>
        <topology evidence="1">Single-pass membrane protein</topology>
    </subcellularLocation>
</comment>
<feature type="domain" description="FAM234A/B beta-propeller" evidence="6">
    <location>
        <begin position="178"/>
        <end position="509"/>
    </location>
</feature>
<name>A0AAE0TLR8_9BIVA</name>
<feature type="transmembrane region" description="Helical" evidence="5">
    <location>
        <begin position="78"/>
        <end position="99"/>
    </location>
</feature>
<keyword evidence="8" id="KW-1185">Reference proteome</keyword>
<sequence>MAWLFGKDSSKVKKYTPVTTDLTDDDESGEDEIFSRPGDLELNLLPTRDQLNGGSFSAKKKKHRSDDVMIKREKKYRWLSILGLTVALCIVTTVIVLLVRTILVQIPEYREPETQLKVLRKQTGNWEVRLSQEGSESCVRMVDVDGDGLLDIIAATASGPLVAKAAREMGGKQVTKIEHAKYCEAQGFTYPCMGILSAFRGYDGKLLWKIHSKSEIFLINCEEIDINKDGKKDCIGAGRQATLTAFDPYKGELLWEAEDGKFLRTDWNTYQPRALPDLDGDGVLDVLVANGGSPVIPAAVHNRTAGRLMVFSGATGKQLGERYLEIPHSKETYMSPVIYKTKSGSKYILFGSGGETVQGDLLGISLHDFCNYIMGSQASLCPPQEKDIWQMKDKTKEGIFTLFRDLKKGVMVPPLIVDVNRDGVNDLVVNSYSGSVMLLDGNNLRQVWTTDFNDMESYSTPAPGYFDDDEFLDFMVHYSHGAWPAYTYSDTVILSGKNGSKLWSTRSNIFIMSSDLIMRTDQKNRDIFVFRMKGRTSPQMWNNDDTMIITPKKRRHVEENVNIPPEFDKEKRLKAIKKDYERRHMKCKDLNPSIGEVFMIDRTSPHDAIRIKAEPYEPLIYNRTDGGEFCIVLQTDERSTGAIADVDGDGTLDYLSLIQMTGTKVNSEYVMTEIEYVTKISKVNIYPGNGKLERINLNATTPFKENSEEKSIDKVGILPFDKQQWTQYLGNNTDSYFYSGNIRNCADHSQFYVCNFSK</sequence>
<gene>
    <name evidence="7" type="ORF">CHS0354_039511</name>
</gene>